<accession>A0A8S1GPK5</accession>
<feature type="domain" description="EGF-like" evidence="2">
    <location>
        <begin position="481"/>
        <end position="507"/>
    </location>
</feature>
<dbReference type="InterPro" id="IPR000742">
    <property type="entry name" value="EGF"/>
</dbReference>
<dbReference type="InterPro" id="IPR052740">
    <property type="entry name" value="CE4"/>
</dbReference>
<dbReference type="Proteomes" id="UP000835052">
    <property type="component" value="Unassembled WGS sequence"/>
</dbReference>
<feature type="domain" description="EGF-like" evidence="2">
    <location>
        <begin position="1296"/>
        <end position="1329"/>
    </location>
</feature>
<evidence type="ECO:0000313" key="3">
    <source>
        <dbReference type="EMBL" id="CAD6185565.1"/>
    </source>
</evidence>
<dbReference type="InterPro" id="IPR006150">
    <property type="entry name" value="Cys_repeat_1"/>
</dbReference>
<feature type="domain" description="EGF-like" evidence="2">
    <location>
        <begin position="352"/>
        <end position="384"/>
    </location>
</feature>
<evidence type="ECO:0000313" key="4">
    <source>
        <dbReference type="Proteomes" id="UP000835052"/>
    </source>
</evidence>
<feature type="domain" description="EGF-like" evidence="2">
    <location>
        <begin position="152"/>
        <end position="184"/>
    </location>
</feature>
<feature type="region of interest" description="Disordered" evidence="1">
    <location>
        <begin position="1497"/>
        <end position="1517"/>
    </location>
</feature>
<feature type="domain" description="EGF-like" evidence="2">
    <location>
        <begin position="693"/>
        <end position="730"/>
    </location>
</feature>
<dbReference type="PANTHER" id="PTHR45985:SF11">
    <property type="entry name" value="EGF-LIKE DOMAIN-CONTAINING PROTEIN"/>
    <property type="match status" value="1"/>
</dbReference>
<feature type="domain" description="EGF-like" evidence="2">
    <location>
        <begin position="1019"/>
        <end position="1051"/>
    </location>
</feature>
<evidence type="ECO:0000256" key="1">
    <source>
        <dbReference type="SAM" id="MobiDB-lite"/>
    </source>
</evidence>
<name>A0A8S1GPK5_9PELO</name>
<feature type="compositionally biased region" description="Polar residues" evidence="1">
    <location>
        <begin position="1182"/>
        <end position="1198"/>
    </location>
</feature>
<feature type="domain" description="EGF-like" evidence="2">
    <location>
        <begin position="105"/>
        <end position="137"/>
    </location>
</feature>
<feature type="region of interest" description="Disordered" evidence="1">
    <location>
        <begin position="1179"/>
        <end position="1200"/>
    </location>
</feature>
<feature type="domain" description="EGF-like" evidence="2">
    <location>
        <begin position="887"/>
        <end position="919"/>
    </location>
</feature>
<comment type="caution">
    <text evidence="3">The sequence shown here is derived from an EMBL/GenBank/DDBJ whole genome shotgun (WGS) entry which is preliminary data.</text>
</comment>
<evidence type="ECO:0000259" key="2">
    <source>
        <dbReference type="SMART" id="SM00181"/>
    </source>
</evidence>
<feature type="domain" description="EGF-like" evidence="2">
    <location>
        <begin position="1408"/>
        <end position="1440"/>
    </location>
</feature>
<sequence>MCVGKTFKQKGRCVRPEESVISAKEKLEVKVDLPVKLSKIKVAEESKTPGSPCSGNDVCSGGSRCESNFCVCNEYEVIINNRCVGSHAEADEVVEKLAISAPGQACQPGTNCTGGSVCIESFCRCERGYILPSGVCSEDFSPSSAETSPGSLCTLTMQCPFRTQCVKGVCRCKQDETIVDNTCRKAINKIMPGSTCDPKKGYDCVGESLCLYGVCTCMNPLFSNGKECVTIADINKVEPGKRCLPSDHCSGGSFCAFDGVCRCPINEVSDVNKKCVKKSSVVPVQNKEFNNFWEATTVNSMIVAPPMIHVDYSHFPEKINEMEKLEMDLKNNMISYNGGSMGITASKIEGHTCTENSQCPLHSFCFENLCNCMSGFRAGAGFCEPIIKVGESCINTNQCEGHAVCLFGICTCTRAEPNGCEKLTMTHPGENCTMKNNVCSYNSYCSLMSGVCECPSGMATTNKKCEQTVESPGNACVTSRNCHKFSYCDNGYCICKDGYALINNFCLVPPIIEPFETTVPMPANRNDGPNPPIEERLKQDFAALGANIFQNNFVTPFSPPIQKITMHSFENSLPAPEPQLLQPIVESSAIGHYAVPIAQSAPIVSGDKALKADNEINNAVKVSLPGEYCQNGIICLGNSICRKHFCRCPQGTAAENGICTSGESSIRYSAPSLLNHGKTDFADERQFSLPLENCQNFEHCLGDSECASVDGLGMICQCLHPKVLIEDECVELEENKELVGIGEKCDESSICIGGSNCNMGLCECGAGRRLILGICIKTAMPGDDCSTGEICLDGSFCSGPARVCICPIGSKAKKDKCLDEEDLEKHNDEREMLLTAGQLPGDACGSHAKCTDNSFCNMDGICQCAQNFTNFEKKCVPANMVQHPGQECDDGTICSSGSYCYEGICTCQKGKLLIGSECLSISKRVARKQPNVSFSTGQCRDNMDCPTSFICLDQLCVCHGNSVDCLSLMYYDTEPECEIDAECGENSFCEEKVCICRKGYARNNETKCEEVRSVNPGSSCDEVRRCDHDAICYQGFCVCSYEDIVKEDHCVARDFNIGFGDRCSNTYRCMDQFVCVGGVCSCKFGDVSCNPNEPVTSPPGGSCSGARECTGGSVCKEGWCICPDPSMIVNKGICVQSGPKPTLPPKNSMTFAPQTSAPIYQSATTMNIVPTYRPTVKPVPVSNYQQPQKPIVPSTQGRKTVPGSQCGPLDVCVGGSQCIDGLCLCPAGTIPSQNGRCEKPTTTATRPLTHAQPPGTFAVATTTHTTYSSADLLSRRPPAFIELPTHAPLTTPNQDECAAIGLICKGNTVCRNKSCQCPEGHVLHHDGCVSPEEAERRKARGKARHQAVTQGATVFARPLGDCSLGQICTGGSQCSQRSICECPSEKPELRNGECSAPIQKVEAGPGESCDETKTCTRGSNCVSGQCRCQPGYIAISGSCVTLPMPTTPKMVVYAKPLESCDNGEICEGGASCDDDTGICMCPRGQVVFGTQCMPPPTQPQTSAASTTRAHPPVPVITPAPSVYSTECETDANCGDNKMCMMGRCKCKAGFVDNNGQCEPLEAIDAVERPVPVSYAKHKVETLSSERIHAREEEEEEEEKETTTRRATTRAPARQETQKPRIVGPPIRRPKPKNKGGSGGGTPTGNRGSGSYKTGGTGNGNCPPGNDPTRDDSGRLITCNGLEPNCPPRSYCYITSGGFATEEYNCCKSW</sequence>
<protein>
    <recommendedName>
        <fullName evidence="2">EGF-like domain-containing protein</fullName>
    </recommendedName>
</protein>
<feature type="domain" description="EGF-like" evidence="2">
    <location>
        <begin position="628"/>
        <end position="660"/>
    </location>
</feature>
<feature type="domain" description="EGF-like" evidence="2">
    <location>
        <begin position="52"/>
        <end position="84"/>
    </location>
</feature>
<dbReference type="InterPro" id="IPR006149">
    <property type="entry name" value="EB_dom"/>
</dbReference>
<reference evidence="3" key="1">
    <citation type="submission" date="2020-10" db="EMBL/GenBank/DDBJ databases">
        <authorList>
            <person name="Kikuchi T."/>
        </authorList>
    </citation>
    <scope>NUCLEOTIDE SEQUENCE</scope>
    <source>
        <strain evidence="3">NKZ352</strain>
    </source>
</reference>
<feature type="domain" description="EGF-like" evidence="2">
    <location>
        <begin position="1526"/>
        <end position="1558"/>
    </location>
</feature>
<feature type="domain" description="EGF-like" evidence="2">
    <location>
        <begin position="242"/>
        <end position="276"/>
    </location>
</feature>
<feature type="domain" description="EGF-like" evidence="2">
    <location>
        <begin position="1459"/>
        <end position="1493"/>
    </location>
</feature>
<dbReference type="PANTHER" id="PTHR45985">
    <property type="match status" value="1"/>
</dbReference>
<feature type="domain" description="EGF-like" evidence="2">
    <location>
        <begin position="1102"/>
        <end position="1135"/>
    </location>
</feature>
<feature type="domain" description="EGF-like" evidence="2">
    <location>
        <begin position="1205"/>
        <end position="1238"/>
    </location>
</feature>
<dbReference type="SMART" id="SM00289">
    <property type="entry name" value="WR1"/>
    <property type="match status" value="18"/>
</dbReference>
<feature type="domain" description="EGF-like" evidence="2">
    <location>
        <begin position="431"/>
        <end position="466"/>
    </location>
</feature>
<feature type="domain" description="EGF-like" evidence="2">
    <location>
        <begin position="843"/>
        <end position="876"/>
    </location>
</feature>
<proteinExistence type="predicted"/>
<feature type="domain" description="EGF-like" evidence="2">
    <location>
        <begin position="784"/>
        <end position="818"/>
    </location>
</feature>
<dbReference type="OrthoDB" id="504708at2759"/>
<keyword evidence="4" id="KW-1185">Reference proteome</keyword>
<organism evidence="3 4">
    <name type="scientific">Caenorhabditis auriculariae</name>
    <dbReference type="NCBI Taxonomy" id="2777116"/>
    <lineage>
        <taxon>Eukaryota</taxon>
        <taxon>Metazoa</taxon>
        <taxon>Ecdysozoa</taxon>
        <taxon>Nematoda</taxon>
        <taxon>Chromadorea</taxon>
        <taxon>Rhabditida</taxon>
        <taxon>Rhabditina</taxon>
        <taxon>Rhabditomorpha</taxon>
        <taxon>Rhabditoidea</taxon>
        <taxon>Rhabditidae</taxon>
        <taxon>Peloderinae</taxon>
        <taxon>Caenorhabditis</taxon>
    </lineage>
</organism>
<dbReference type="SMART" id="SM00181">
    <property type="entry name" value="EGF"/>
    <property type="match status" value="21"/>
</dbReference>
<dbReference type="EMBL" id="CAJGYM010000002">
    <property type="protein sequence ID" value="CAD6185565.1"/>
    <property type="molecule type" value="Genomic_DNA"/>
</dbReference>
<dbReference type="Pfam" id="PF01683">
    <property type="entry name" value="EB"/>
    <property type="match status" value="11"/>
</dbReference>
<gene>
    <name evidence="3" type="ORF">CAUJ_LOCUS1484</name>
</gene>
<feature type="region of interest" description="Disordered" evidence="1">
    <location>
        <begin position="1583"/>
        <end position="1673"/>
    </location>
</feature>
<feature type="compositionally biased region" description="Low complexity" evidence="1">
    <location>
        <begin position="1604"/>
        <end position="1614"/>
    </location>
</feature>
<feature type="domain" description="EGF-like" evidence="2">
    <location>
        <begin position="976"/>
        <end position="1009"/>
    </location>
</feature>
<feature type="domain" description="EGF-like" evidence="2">
    <location>
        <begin position="744"/>
        <end position="776"/>
    </location>
</feature>